<proteinExistence type="predicted"/>
<reference evidence="4 5" key="2">
    <citation type="journal article" date="2019" name="Extremophiles">
        <title>Biogeography of thermophiles and predominance of Thermus scotoductus in domestic water heaters.</title>
        <authorList>
            <person name="Wilpiszeski R.L."/>
            <person name="Zhang Z."/>
            <person name="House C.H."/>
        </authorList>
    </citation>
    <scope>NUCLEOTIDE SEQUENCE [LARGE SCALE GENOMIC DNA]</scope>
    <source>
        <strain evidence="3 5">12_S12</strain>
        <strain evidence="2 4">20_S20</strain>
    </source>
</reference>
<protein>
    <recommendedName>
        <fullName evidence="1">DNA primase/polymerase bifunctional N-terminal domain-containing protein</fullName>
    </recommendedName>
</protein>
<dbReference type="Proteomes" id="UP000287962">
    <property type="component" value="Unassembled WGS sequence"/>
</dbReference>
<organism evidence="2 4">
    <name type="scientific">Thermus scotoductus</name>
    <dbReference type="NCBI Taxonomy" id="37636"/>
    <lineage>
        <taxon>Bacteria</taxon>
        <taxon>Thermotogati</taxon>
        <taxon>Deinococcota</taxon>
        <taxon>Deinococci</taxon>
        <taxon>Thermales</taxon>
        <taxon>Thermaceae</taxon>
        <taxon>Thermus</taxon>
    </lineage>
</organism>
<evidence type="ECO:0000313" key="4">
    <source>
        <dbReference type="Proteomes" id="UP000286928"/>
    </source>
</evidence>
<dbReference type="InterPro" id="IPR015330">
    <property type="entry name" value="DNA_primase/pol_bifunc_N"/>
</dbReference>
<evidence type="ECO:0000259" key="1">
    <source>
        <dbReference type="Pfam" id="PF09250"/>
    </source>
</evidence>
<sequence length="86" mass="9574">MHATLGYVRLGYTVLPLSPGEKRPHGPEESLVTIRAWWTREPKAGVGILAPEGFRLPQGKRLYIVRTSVERLLAGEKEAPRVEARG</sequence>
<dbReference type="SUPFAM" id="SSF56747">
    <property type="entry name" value="Prim-pol domain"/>
    <property type="match status" value="1"/>
</dbReference>
<name>A0A430SCH7_THESC</name>
<feature type="domain" description="DNA primase/polymerase bifunctional N-terminal" evidence="1">
    <location>
        <begin position="6"/>
        <end position="50"/>
    </location>
</feature>
<dbReference type="Pfam" id="PF09250">
    <property type="entry name" value="Prim-Pol"/>
    <property type="match status" value="1"/>
</dbReference>
<evidence type="ECO:0000313" key="3">
    <source>
        <dbReference type="EMBL" id="RTI08266.1"/>
    </source>
</evidence>
<comment type="caution">
    <text evidence="2">The sequence shown here is derived from an EMBL/GenBank/DDBJ whole genome shotgun (WGS) entry which is preliminary data.</text>
</comment>
<reference evidence="3" key="1">
    <citation type="submission" date="2017-10" db="EMBL/GenBank/DDBJ databases">
        <authorList>
            <person name="Wilpiszeski R.L."/>
            <person name="Zhidan Z."/>
            <person name="House C.H."/>
        </authorList>
    </citation>
    <scope>NUCLEOTIDE SEQUENCE</scope>
    <source>
        <strain evidence="3">12_S12</strain>
    </source>
</reference>
<dbReference type="Proteomes" id="UP000286928">
    <property type="component" value="Unassembled WGS sequence"/>
</dbReference>
<dbReference type="EMBL" id="PEMD01000052">
    <property type="protein sequence ID" value="RTH34102.1"/>
    <property type="molecule type" value="Genomic_DNA"/>
</dbReference>
<evidence type="ECO:0000313" key="5">
    <source>
        <dbReference type="Proteomes" id="UP000287962"/>
    </source>
</evidence>
<keyword evidence="5" id="KW-1185">Reference proteome</keyword>
<dbReference type="AlphaFoldDB" id="A0A430SCH7"/>
<evidence type="ECO:0000313" key="2">
    <source>
        <dbReference type="EMBL" id="RTH34102.1"/>
    </source>
</evidence>
<accession>A0A430SCH7</accession>
<gene>
    <name evidence="3" type="ORF">CSW25_04550</name>
    <name evidence="2" type="ORF">CSW33_02505</name>
</gene>
<dbReference type="RefSeq" id="WP_026174959.1">
    <property type="nucleotide sequence ID" value="NZ_PELO01000109.1"/>
</dbReference>
<dbReference type="EMBL" id="PEML01000106">
    <property type="protein sequence ID" value="RTI08266.1"/>
    <property type="molecule type" value="Genomic_DNA"/>
</dbReference>